<protein>
    <submittedName>
        <fullName evidence="2">Rhodanese-like domain-containing protein</fullName>
    </submittedName>
</protein>
<dbReference type="EMBL" id="JACATN010000004">
    <property type="protein sequence ID" value="MBT2162435.1"/>
    <property type="molecule type" value="Genomic_DNA"/>
</dbReference>
<dbReference type="SUPFAM" id="SSF52821">
    <property type="entry name" value="Rhodanese/Cell cycle control phosphatase"/>
    <property type="match status" value="1"/>
</dbReference>
<dbReference type="Pfam" id="PF00581">
    <property type="entry name" value="Rhodanese"/>
    <property type="match status" value="1"/>
</dbReference>
<organism evidence="2 3">
    <name type="scientific">Zobellia barbeyronii</name>
    <dbReference type="NCBI Taxonomy" id="2748009"/>
    <lineage>
        <taxon>Bacteria</taxon>
        <taxon>Pseudomonadati</taxon>
        <taxon>Bacteroidota</taxon>
        <taxon>Flavobacteriia</taxon>
        <taxon>Flavobacteriales</taxon>
        <taxon>Flavobacteriaceae</taxon>
        <taxon>Zobellia</taxon>
    </lineage>
</organism>
<dbReference type="RefSeq" id="WP_214612460.1">
    <property type="nucleotide sequence ID" value="NZ_JACATN010000004.1"/>
</dbReference>
<reference evidence="3" key="1">
    <citation type="submission" date="2023-07" db="EMBL/GenBank/DDBJ databases">
        <title>Zobellia barbeyronii sp. nov., a new marine flavobacterium, isolated from green and red algae.</title>
        <authorList>
            <person name="Nedashkovskaya O.I."/>
            <person name="Otstavnykh N."/>
            <person name="Zhukova N."/>
            <person name="Guzev K."/>
            <person name="Chausova V."/>
            <person name="Tekutyeva L."/>
            <person name="Mikhailov V."/>
            <person name="Isaeva M."/>
        </authorList>
    </citation>
    <scope>NUCLEOTIDE SEQUENCE [LARGE SCALE GENOMIC DNA]</scope>
    <source>
        <strain evidence="3">KMM 6746</strain>
    </source>
</reference>
<dbReference type="Proteomes" id="UP000740413">
    <property type="component" value="Unassembled WGS sequence"/>
</dbReference>
<sequence length="119" mass="13270">MKFYYLLVTLFVVNLGCVQSKGKHITEFSQNDIDSGILVDVRTPEEFSAGHLDNALNINWFDTDFIKSVDTIDRARPVYVYCKMGGRSAKAAHVLDSLGFSKVVNLEGGYDAFVANKKN</sequence>
<keyword evidence="3" id="KW-1185">Reference proteome</keyword>
<dbReference type="PANTHER" id="PTHR45431:SF3">
    <property type="entry name" value="RHODANESE-LIKE DOMAIN-CONTAINING PROTEIN 15, CHLOROPLASTIC"/>
    <property type="match status" value="1"/>
</dbReference>
<evidence type="ECO:0000313" key="2">
    <source>
        <dbReference type="EMBL" id="MBT2162435.1"/>
    </source>
</evidence>
<comment type="caution">
    <text evidence="2">The sequence shown here is derived from an EMBL/GenBank/DDBJ whole genome shotgun (WGS) entry which is preliminary data.</text>
</comment>
<dbReference type="PANTHER" id="PTHR45431">
    <property type="entry name" value="RHODANESE-LIKE DOMAIN-CONTAINING PROTEIN 15, CHLOROPLASTIC"/>
    <property type="match status" value="1"/>
</dbReference>
<dbReference type="InterPro" id="IPR036873">
    <property type="entry name" value="Rhodanese-like_dom_sf"/>
</dbReference>
<dbReference type="CDD" id="cd00158">
    <property type="entry name" value="RHOD"/>
    <property type="match status" value="1"/>
</dbReference>
<dbReference type="PROSITE" id="PS50206">
    <property type="entry name" value="RHODANESE_3"/>
    <property type="match status" value="1"/>
</dbReference>
<accession>A0ABS5WGC7</accession>
<evidence type="ECO:0000259" key="1">
    <source>
        <dbReference type="PROSITE" id="PS50206"/>
    </source>
</evidence>
<proteinExistence type="predicted"/>
<dbReference type="SMART" id="SM00450">
    <property type="entry name" value="RHOD"/>
    <property type="match status" value="1"/>
</dbReference>
<name>A0ABS5WGC7_9FLAO</name>
<gene>
    <name evidence="2" type="ORF">HW347_14270</name>
</gene>
<dbReference type="InterPro" id="IPR052367">
    <property type="entry name" value="Thiosulfate_ST/Rhodanese-like"/>
</dbReference>
<dbReference type="InterPro" id="IPR001763">
    <property type="entry name" value="Rhodanese-like_dom"/>
</dbReference>
<feature type="domain" description="Rhodanese" evidence="1">
    <location>
        <begin position="32"/>
        <end position="118"/>
    </location>
</feature>
<evidence type="ECO:0000313" key="3">
    <source>
        <dbReference type="Proteomes" id="UP000740413"/>
    </source>
</evidence>
<dbReference type="Gene3D" id="3.40.250.10">
    <property type="entry name" value="Rhodanese-like domain"/>
    <property type="match status" value="1"/>
</dbReference>